<dbReference type="PANTHER" id="PTHR35602:SF3">
    <property type="entry name" value="ESTERASE YQIA"/>
    <property type="match status" value="1"/>
</dbReference>
<organism evidence="1 2">
    <name type="scientific">Allohahella marinimesophila</name>
    <dbReference type="NCBI Taxonomy" id="1054972"/>
    <lineage>
        <taxon>Bacteria</taxon>
        <taxon>Pseudomonadati</taxon>
        <taxon>Pseudomonadota</taxon>
        <taxon>Gammaproteobacteria</taxon>
        <taxon>Oceanospirillales</taxon>
        <taxon>Hahellaceae</taxon>
        <taxon>Allohahella</taxon>
    </lineage>
</organism>
<dbReference type="RefSeq" id="WP_344806961.1">
    <property type="nucleotide sequence ID" value="NZ_BAABBO010000011.1"/>
</dbReference>
<dbReference type="SUPFAM" id="SSF53474">
    <property type="entry name" value="alpha/beta-Hydrolases"/>
    <property type="match status" value="1"/>
</dbReference>
<dbReference type="Gene3D" id="3.40.50.1820">
    <property type="entry name" value="alpha/beta hydrolase"/>
    <property type="match status" value="1"/>
</dbReference>
<reference evidence="2" key="1">
    <citation type="journal article" date="2019" name="Int. J. Syst. Evol. Microbiol.">
        <title>The Global Catalogue of Microorganisms (GCM) 10K type strain sequencing project: providing services to taxonomists for standard genome sequencing and annotation.</title>
        <authorList>
            <consortium name="The Broad Institute Genomics Platform"/>
            <consortium name="The Broad Institute Genome Sequencing Center for Infectious Disease"/>
            <person name="Wu L."/>
            <person name="Ma J."/>
        </authorList>
    </citation>
    <scope>NUCLEOTIDE SEQUENCE [LARGE SCALE GENOMIC DNA]</scope>
    <source>
        <strain evidence="2">JCM 17555</strain>
    </source>
</reference>
<dbReference type="EMBL" id="BAABBO010000011">
    <property type="protein sequence ID" value="GAA3966632.1"/>
    <property type="molecule type" value="Genomic_DNA"/>
</dbReference>
<gene>
    <name evidence="1" type="primary">yqiA</name>
    <name evidence="1" type="ORF">GCM10022278_25610</name>
</gene>
<dbReference type="PANTHER" id="PTHR35602">
    <property type="entry name" value="ESTERASE YQIA-RELATED"/>
    <property type="match status" value="1"/>
</dbReference>
<proteinExistence type="predicted"/>
<accession>A0ABP7PKW1</accession>
<sequence length="194" mass="21492">MHWLYLHGFLSSPASAKAQALKQWLEAEQDSIVTAPTLPFNPLEVVEVIQTVIDAAARESRPVTGIVGSSLGGFYARLICAKYGLPAVLLNPALRPDLLFEHHLGVQTNPYTGESYDFRPADLEVLRTLIVERDPDPRKLFLLIQMNDETLDSAQTVAQLRQSPAWIQSGGSHRFDGFEHTFSAIRTFLGSTTC</sequence>
<dbReference type="Proteomes" id="UP001501337">
    <property type="component" value="Unassembled WGS sequence"/>
</dbReference>
<keyword evidence="2" id="KW-1185">Reference proteome</keyword>
<protein>
    <submittedName>
        <fullName evidence="1">Esterase YqiA</fullName>
    </submittedName>
</protein>
<dbReference type="Pfam" id="PF05728">
    <property type="entry name" value="UPF0227"/>
    <property type="match status" value="1"/>
</dbReference>
<name>A0ABP7PKW1_9GAMM</name>
<evidence type="ECO:0000313" key="2">
    <source>
        <dbReference type="Proteomes" id="UP001501337"/>
    </source>
</evidence>
<dbReference type="InterPro" id="IPR008886">
    <property type="entry name" value="UPF0227/Esterase_YqiA"/>
</dbReference>
<comment type="caution">
    <text evidence="1">The sequence shown here is derived from an EMBL/GenBank/DDBJ whole genome shotgun (WGS) entry which is preliminary data.</text>
</comment>
<dbReference type="InterPro" id="IPR029058">
    <property type="entry name" value="AB_hydrolase_fold"/>
</dbReference>
<evidence type="ECO:0000313" key="1">
    <source>
        <dbReference type="EMBL" id="GAA3966632.1"/>
    </source>
</evidence>